<evidence type="ECO:0000313" key="3">
    <source>
        <dbReference type="Proteomes" id="UP000242310"/>
    </source>
</evidence>
<reference evidence="2 3" key="1">
    <citation type="submission" date="2018-03" db="EMBL/GenBank/DDBJ databases">
        <title>Genomic Encyclopedia of Type Strains, Phase III (KMG-III): the genomes of soil and plant-associated and newly described type strains.</title>
        <authorList>
            <person name="Whitman W."/>
        </authorList>
    </citation>
    <scope>NUCLEOTIDE SEQUENCE [LARGE SCALE GENOMIC DNA]</scope>
    <source>
        <strain evidence="2 3">CGMCC 1.07653</strain>
    </source>
</reference>
<dbReference type="OrthoDB" id="2963498at2"/>
<sequence>MFLAKLKDISVFETCFGEVNDEVKSLDKQADNSTLAQSSLKYETKVPQLEYMCLMMENMVMTKKLNGTIYAGFQKQSRATAIMDRYLAMAEYCNIYLFGENDVDLPEHPNITYIDLPPQANLMREWFLVIDGDAFKSMMVAYDLDGFGNHAVEEDRNFKGVKSSSPEVINQAKGLLSSVI</sequence>
<gene>
    <name evidence="2" type="ORF">B0H94_104105</name>
</gene>
<name>A0A2P8HQL6_9BACI</name>
<accession>A0A2P8HQL6</accession>
<dbReference type="EMBL" id="PYAV01000004">
    <property type="protein sequence ID" value="PSL48505.1"/>
    <property type="molecule type" value="Genomic_DNA"/>
</dbReference>
<comment type="caution">
    <text evidence="2">The sequence shown here is derived from an EMBL/GenBank/DDBJ whole genome shotgun (WGS) entry which is preliminary data.</text>
</comment>
<dbReference type="Pfam" id="PF10069">
    <property type="entry name" value="DICT"/>
    <property type="match status" value="1"/>
</dbReference>
<dbReference type="Proteomes" id="UP000242310">
    <property type="component" value="Unassembled WGS sequence"/>
</dbReference>
<dbReference type="InterPro" id="IPR019278">
    <property type="entry name" value="DICT_dom"/>
</dbReference>
<proteinExistence type="predicted"/>
<dbReference type="AlphaFoldDB" id="A0A2P8HQL6"/>
<protein>
    <submittedName>
        <fullName evidence="2">Diguanylate cyclase/two-component system sensory protein</fullName>
    </submittedName>
</protein>
<dbReference type="RefSeq" id="WP_106588074.1">
    <property type="nucleotide sequence ID" value="NZ_PYAV01000004.1"/>
</dbReference>
<evidence type="ECO:0000313" key="2">
    <source>
        <dbReference type="EMBL" id="PSL48505.1"/>
    </source>
</evidence>
<keyword evidence="3" id="KW-1185">Reference proteome</keyword>
<evidence type="ECO:0000259" key="1">
    <source>
        <dbReference type="Pfam" id="PF10069"/>
    </source>
</evidence>
<feature type="domain" description="DICT" evidence="1">
    <location>
        <begin position="45"/>
        <end position="142"/>
    </location>
</feature>
<organism evidence="2 3">
    <name type="scientific">Salsuginibacillus halophilus</name>
    <dbReference type="NCBI Taxonomy" id="517424"/>
    <lineage>
        <taxon>Bacteria</taxon>
        <taxon>Bacillati</taxon>
        <taxon>Bacillota</taxon>
        <taxon>Bacilli</taxon>
        <taxon>Bacillales</taxon>
        <taxon>Bacillaceae</taxon>
        <taxon>Salsuginibacillus</taxon>
    </lineage>
</organism>